<organism evidence="1 2">
    <name type="scientific">Neophaeococcomyces mojaviensis</name>
    <dbReference type="NCBI Taxonomy" id="3383035"/>
    <lineage>
        <taxon>Eukaryota</taxon>
        <taxon>Fungi</taxon>
        <taxon>Dikarya</taxon>
        <taxon>Ascomycota</taxon>
        <taxon>Pezizomycotina</taxon>
        <taxon>Eurotiomycetes</taxon>
        <taxon>Chaetothyriomycetidae</taxon>
        <taxon>Chaetothyriales</taxon>
        <taxon>Chaetothyriales incertae sedis</taxon>
        <taxon>Neophaeococcomyces</taxon>
    </lineage>
</organism>
<dbReference type="Proteomes" id="UP001172386">
    <property type="component" value="Unassembled WGS sequence"/>
</dbReference>
<evidence type="ECO:0000313" key="1">
    <source>
        <dbReference type="EMBL" id="KAJ9662028.1"/>
    </source>
</evidence>
<keyword evidence="2" id="KW-1185">Reference proteome</keyword>
<reference evidence="1" key="1">
    <citation type="submission" date="2022-10" db="EMBL/GenBank/DDBJ databases">
        <title>Culturing micro-colonial fungi from biological soil crusts in the Mojave desert and describing Neophaeococcomyces mojavensis, and introducing the new genera and species Taxawa tesnikishii.</title>
        <authorList>
            <person name="Kurbessoian T."/>
            <person name="Stajich J.E."/>
        </authorList>
    </citation>
    <scope>NUCLEOTIDE SEQUENCE</scope>
    <source>
        <strain evidence="1">JES_112</strain>
    </source>
</reference>
<protein>
    <submittedName>
        <fullName evidence="1">Uncharacterized protein</fullName>
    </submittedName>
</protein>
<name>A0ACC3AGY1_9EURO</name>
<comment type="caution">
    <text evidence="1">The sequence shown here is derived from an EMBL/GenBank/DDBJ whole genome shotgun (WGS) entry which is preliminary data.</text>
</comment>
<accession>A0ACC3AGY1</accession>
<sequence>MDNKHTPTAVAAASTGTFHRRTSSGISDDAATSAHEFMAGNIRRSSSGVTDDAAKAAREFVRLAQAQSKPPGLNDDLVDKTHKFLDGNATNRTSHSKHLPDVTIPGMTDQILEEALEFEDSVEKSGK</sequence>
<dbReference type="EMBL" id="JAPDRQ010000018">
    <property type="protein sequence ID" value="KAJ9662028.1"/>
    <property type="molecule type" value="Genomic_DNA"/>
</dbReference>
<proteinExistence type="predicted"/>
<evidence type="ECO:0000313" key="2">
    <source>
        <dbReference type="Proteomes" id="UP001172386"/>
    </source>
</evidence>
<gene>
    <name evidence="1" type="ORF">H2198_001570</name>
</gene>